<evidence type="ECO:0000256" key="1">
    <source>
        <dbReference type="ARBA" id="ARBA00004141"/>
    </source>
</evidence>
<feature type="transmembrane region" description="Helical" evidence="5">
    <location>
        <begin position="118"/>
        <end position="151"/>
    </location>
</feature>
<comment type="subcellular location">
    <subcellularLocation>
        <location evidence="1">Membrane</location>
        <topology evidence="1">Multi-pass membrane protein</topology>
    </subcellularLocation>
</comment>
<accession>A0ABX8RM60</accession>
<dbReference type="Proteomes" id="UP000694257">
    <property type="component" value="Chromosome"/>
</dbReference>
<evidence type="ECO:0000313" key="7">
    <source>
        <dbReference type="Proteomes" id="UP000694257"/>
    </source>
</evidence>
<keyword evidence="2 5" id="KW-0812">Transmembrane</keyword>
<name>A0ABX8RM60_NOCIO</name>
<feature type="transmembrane region" description="Helical" evidence="5">
    <location>
        <begin position="261"/>
        <end position="279"/>
    </location>
</feature>
<evidence type="ECO:0000256" key="3">
    <source>
        <dbReference type="ARBA" id="ARBA00022989"/>
    </source>
</evidence>
<dbReference type="EMBL" id="CP078145">
    <property type="protein sequence ID" value="QXN90708.1"/>
    <property type="molecule type" value="Genomic_DNA"/>
</dbReference>
<feature type="transmembrane region" description="Helical" evidence="5">
    <location>
        <begin position="68"/>
        <end position="87"/>
    </location>
</feature>
<evidence type="ECO:0000256" key="4">
    <source>
        <dbReference type="ARBA" id="ARBA00023136"/>
    </source>
</evidence>
<keyword evidence="4 5" id="KW-0472">Membrane</keyword>
<gene>
    <name evidence="6" type="ORF">KV110_35870</name>
</gene>
<keyword evidence="3 5" id="KW-1133">Transmembrane helix</keyword>
<proteinExistence type="predicted"/>
<protein>
    <submittedName>
        <fullName evidence="6">UbiA family prenyltransferase</fullName>
    </submittedName>
</protein>
<dbReference type="RefSeq" id="WP_218471575.1">
    <property type="nucleotide sequence ID" value="NZ_BAABJN010000006.1"/>
</dbReference>
<dbReference type="InterPro" id="IPR000537">
    <property type="entry name" value="UbiA_prenyltransferase"/>
</dbReference>
<evidence type="ECO:0000313" key="6">
    <source>
        <dbReference type="EMBL" id="QXN90708.1"/>
    </source>
</evidence>
<sequence>MPDSAEVDSAILSRTAADIPRPTDRPDLVSAARVMLLGLIEARPGVQVMYVLRFIVGGMLSQPADLDIGVGIGCAAWFCAIACAYIWNGYSDIVADRINGSTRPLAAGRLRPAVALRIATSLAAVSVLSSIACSISLLLHTIGALVLGYAYSFGRHALKRSPYGVTVTVTLIGLLTFDAGRVAFGGSVTVGFVAFATSMVLWMVVGGVVKDLDHLPGDIATGRRPLFAQVDYRHGCIGVGAVAVLPAACLVSVAAATPLPLHAPAGGLMAGALVLCLCLRRGSGANTARARRRPYRTFMYTQYLVHLGCVAEFRLIV</sequence>
<evidence type="ECO:0000256" key="2">
    <source>
        <dbReference type="ARBA" id="ARBA00022692"/>
    </source>
</evidence>
<organism evidence="6 7">
    <name type="scientific">Nocardia iowensis</name>
    <dbReference type="NCBI Taxonomy" id="204891"/>
    <lineage>
        <taxon>Bacteria</taxon>
        <taxon>Bacillati</taxon>
        <taxon>Actinomycetota</taxon>
        <taxon>Actinomycetes</taxon>
        <taxon>Mycobacteriales</taxon>
        <taxon>Nocardiaceae</taxon>
        <taxon>Nocardia</taxon>
    </lineage>
</organism>
<feature type="transmembrane region" description="Helical" evidence="5">
    <location>
        <begin position="230"/>
        <end position="255"/>
    </location>
</feature>
<feature type="transmembrane region" description="Helical" evidence="5">
    <location>
        <begin position="190"/>
        <end position="209"/>
    </location>
</feature>
<dbReference type="Pfam" id="PF01040">
    <property type="entry name" value="UbiA"/>
    <property type="match status" value="1"/>
</dbReference>
<keyword evidence="7" id="KW-1185">Reference proteome</keyword>
<evidence type="ECO:0000256" key="5">
    <source>
        <dbReference type="SAM" id="Phobius"/>
    </source>
</evidence>
<reference evidence="6 7" key="1">
    <citation type="submission" date="2021-07" db="EMBL/GenBank/DDBJ databases">
        <title>Whole Genome Sequence of Nocardia Iowensis.</title>
        <authorList>
            <person name="Lamm A."/>
            <person name="Collins-Fairclough A.M."/>
            <person name="Bunk B."/>
            <person name="Sproer C."/>
        </authorList>
    </citation>
    <scope>NUCLEOTIDE SEQUENCE [LARGE SCALE GENOMIC DNA]</scope>
    <source>
        <strain evidence="6 7">NRRL 5646</strain>
    </source>
</reference>